<dbReference type="InParanoid" id="M4BRS1"/>
<dbReference type="AlphaFoldDB" id="M4BRS1"/>
<sequence length="109" mass="11306">METRSGRELGMMKRSGTSGGACAMASGATETWKMADCGCIVGTCGTGSTDEIRGAGKLLLLLVVTLVLTLDELLLLRQGDNPWCINDLMSIVVVGNRPSVSDDASLGGK</sequence>
<proteinExistence type="predicted"/>
<reference evidence="2" key="2">
    <citation type="submission" date="2015-06" db="UniProtKB">
        <authorList>
            <consortium name="EnsemblProtists"/>
        </authorList>
    </citation>
    <scope>IDENTIFICATION</scope>
    <source>
        <strain evidence="2">Emoy2</strain>
    </source>
</reference>
<dbReference type="VEuPathDB" id="FungiDB:HpaG809111"/>
<accession>M4BRS1</accession>
<evidence type="ECO:0000313" key="3">
    <source>
        <dbReference type="Proteomes" id="UP000011713"/>
    </source>
</evidence>
<reference evidence="3" key="1">
    <citation type="journal article" date="2010" name="Science">
        <title>Signatures of adaptation to obligate biotrophy in the Hyaloperonospora arabidopsidis genome.</title>
        <authorList>
            <person name="Baxter L."/>
            <person name="Tripathy S."/>
            <person name="Ishaque N."/>
            <person name="Boot N."/>
            <person name="Cabral A."/>
            <person name="Kemen E."/>
            <person name="Thines M."/>
            <person name="Ah-Fong A."/>
            <person name="Anderson R."/>
            <person name="Badejoko W."/>
            <person name="Bittner-Eddy P."/>
            <person name="Boore J.L."/>
            <person name="Chibucos M.C."/>
            <person name="Coates M."/>
            <person name="Dehal P."/>
            <person name="Delehaunty K."/>
            <person name="Dong S."/>
            <person name="Downton P."/>
            <person name="Dumas B."/>
            <person name="Fabro G."/>
            <person name="Fronick C."/>
            <person name="Fuerstenberg S.I."/>
            <person name="Fulton L."/>
            <person name="Gaulin E."/>
            <person name="Govers F."/>
            <person name="Hughes L."/>
            <person name="Humphray S."/>
            <person name="Jiang R.H."/>
            <person name="Judelson H."/>
            <person name="Kamoun S."/>
            <person name="Kyung K."/>
            <person name="Meijer H."/>
            <person name="Minx P."/>
            <person name="Morris P."/>
            <person name="Nelson J."/>
            <person name="Phuntumart V."/>
            <person name="Qutob D."/>
            <person name="Rehmany A."/>
            <person name="Rougon-Cardoso A."/>
            <person name="Ryden P."/>
            <person name="Torto-Alalibo T."/>
            <person name="Studholme D."/>
            <person name="Wang Y."/>
            <person name="Win J."/>
            <person name="Wood J."/>
            <person name="Clifton S.W."/>
            <person name="Rogers J."/>
            <person name="Van den Ackerveken G."/>
            <person name="Jones J.D."/>
            <person name="McDowell J.M."/>
            <person name="Beynon J."/>
            <person name="Tyler B.M."/>
        </authorList>
    </citation>
    <scope>NUCLEOTIDE SEQUENCE [LARGE SCALE GENOMIC DNA]</scope>
    <source>
        <strain evidence="3">Emoy2</strain>
    </source>
</reference>
<feature type="compositionally biased region" description="Basic and acidic residues" evidence="1">
    <location>
        <begin position="1"/>
        <end position="11"/>
    </location>
</feature>
<dbReference type="Proteomes" id="UP000011713">
    <property type="component" value="Unassembled WGS sequence"/>
</dbReference>
<keyword evidence="3" id="KW-1185">Reference proteome</keyword>
<evidence type="ECO:0000256" key="1">
    <source>
        <dbReference type="SAM" id="MobiDB-lite"/>
    </source>
</evidence>
<organism evidence="2 3">
    <name type="scientific">Hyaloperonospora arabidopsidis (strain Emoy2)</name>
    <name type="common">Downy mildew agent</name>
    <name type="synonym">Peronospora arabidopsidis</name>
    <dbReference type="NCBI Taxonomy" id="559515"/>
    <lineage>
        <taxon>Eukaryota</taxon>
        <taxon>Sar</taxon>
        <taxon>Stramenopiles</taxon>
        <taxon>Oomycota</taxon>
        <taxon>Peronosporomycetes</taxon>
        <taxon>Peronosporales</taxon>
        <taxon>Peronosporaceae</taxon>
        <taxon>Hyaloperonospora</taxon>
    </lineage>
</organism>
<name>M4BRS1_HYAAE</name>
<evidence type="ECO:0000313" key="2">
    <source>
        <dbReference type="EnsemblProtists" id="HpaP809111"/>
    </source>
</evidence>
<feature type="region of interest" description="Disordered" evidence="1">
    <location>
        <begin position="1"/>
        <end position="22"/>
    </location>
</feature>
<dbReference type="HOGENOM" id="CLU_2189040_0_0_1"/>
<dbReference type="EMBL" id="JH598659">
    <property type="status" value="NOT_ANNOTATED_CDS"/>
    <property type="molecule type" value="Genomic_DNA"/>
</dbReference>
<protein>
    <submittedName>
        <fullName evidence="2">Uncharacterized protein</fullName>
    </submittedName>
</protein>
<dbReference type="EnsemblProtists" id="HpaT809111">
    <property type="protein sequence ID" value="HpaP809111"/>
    <property type="gene ID" value="HpaG809111"/>
</dbReference>